<evidence type="ECO:0000259" key="2">
    <source>
        <dbReference type="Pfam" id="PF20103"/>
    </source>
</evidence>
<name>A0A086A551_9FLAO</name>
<dbReference type="Pfam" id="PF25149">
    <property type="entry name" value="DUF7825"/>
    <property type="match status" value="1"/>
</dbReference>
<sequence>MKERLYEILSEEKTHEIIPFLKTLKAKDKKELVPAIKKMDREISKIVMTKNSYHTSGSAEQHSIIDIASFVCMDRKHYGKDYWSLFRNMEQTNEILEWGCPAWFSDFINESVDAEYTAFNYQHIIEWSAKGYIQPSPELLGSHLSDHPRDLEKYPETLKVHFWHLCEFPSRSLPFYKEWLPLIQKLINEEKIERKRFLKECLLASNRNFNKNVTGWFMDAFTALKPSDEELIELQDELFAGLPSVQSKAVNTILAHLKKIVSSTDFKSEEFSNFLPNLLSSEVKATLMASLVLTEKLLHKEETDTENLGMALSAAFVSKDESIQLRTAKIIQKYIPASDGVKVAISHYSENMLANARLILEDYLSNEDYELEEVSVERMELIHQENEVQEPQNFEDLMFFLPQAIDHSGTYYYDLALSGLVRFAGDADSGSVKLMEPVFQKACKTIAKWEVAPYSIILCNMIINYGLMLIEKFPYELRNLDKIYRKIFDEESTREQYKHYDKKIGPIEGISFGSFTMSPYKKIAVDVFDKIKKGNTIPLLSTVTHEPCWISPAALVERFEIYQNENIVPNDYDVQLALQRCALDNTDEALKQAEEKLKGEYKELLVFFFNKKNTPKGPFTHPSWWMTAGITRSPETVFEEFKDFGYTTIPKEFFTGNYNWITTDNKKNSYYPVELSITIPKYHFEKRQHPLFLEYCIAEQKDSSDIPALLWSFPNTPAHVIAKIIKIGLFYSGLSEVYERGLTLRTAQALHQIKKPLDSMGYLFLGTTLLDGDKTIRNTACEIWLEHVSLQIIDNVRLGEVIGLHEKLEWAPVKRFTDLIQNNMMNVSRNHNLALEVMISSILLQMETPITNLKKLLEIYHEILALNQSKIDAGLQDKLDSWKENSTLKKVCSLLLK</sequence>
<reference evidence="5 6" key="1">
    <citation type="submission" date="2014-07" db="EMBL/GenBank/DDBJ databases">
        <title>Genome of Chryseobacterium soli DSM 19298.</title>
        <authorList>
            <person name="Stropko S.J."/>
            <person name="Pipes S.E."/>
            <person name="Newman J."/>
        </authorList>
    </citation>
    <scope>NUCLEOTIDE SEQUENCE [LARGE SCALE GENOMIC DNA]</scope>
    <source>
        <strain evidence="5 6">DSM 19298</strain>
    </source>
</reference>
<dbReference type="InterPro" id="IPR056726">
    <property type="entry name" value="DUF7824"/>
</dbReference>
<evidence type="ECO:0008006" key="7">
    <source>
        <dbReference type="Google" id="ProtNLM"/>
    </source>
</evidence>
<keyword evidence="6" id="KW-1185">Reference proteome</keyword>
<accession>A0A086A551</accession>
<dbReference type="EMBL" id="JPRH01000005">
    <property type="protein sequence ID" value="KFF11815.1"/>
    <property type="molecule type" value="Genomic_DNA"/>
</dbReference>
<dbReference type="Pfam" id="PF20103">
    <property type="entry name" value="DUF6493"/>
    <property type="match status" value="1"/>
</dbReference>
<evidence type="ECO:0000256" key="1">
    <source>
        <dbReference type="SAM" id="Coils"/>
    </source>
</evidence>
<dbReference type="RefSeq" id="WP_034712200.1">
    <property type="nucleotide sequence ID" value="NZ_JPRH01000005.1"/>
</dbReference>
<dbReference type="InterPro" id="IPR045472">
    <property type="entry name" value="DUF6493"/>
</dbReference>
<dbReference type="eggNOG" id="COG3831">
    <property type="taxonomic scope" value="Bacteria"/>
</dbReference>
<dbReference type="AlphaFoldDB" id="A0A086A551"/>
<dbReference type="STRING" id="445961.IW15_14050"/>
<dbReference type="Proteomes" id="UP000028705">
    <property type="component" value="Unassembled WGS sequence"/>
</dbReference>
<dbReference type="InterPro" id="IPR056727">
    <property type="entry name" value="DUF7825"/>
</dbReference>
<feature type="domain" description="DUF6493" evidence="2">
    <location>
        <begin position="2"/>
        <end position="285"/>
    </location>
</feature>
<dbReference type="OrthoDB" id="6629398at2"/>
<feature type="domain" description="DUF7825" evidence="4">
    <location>
        <begin position="653"/>
        <end position="897"/>
    </location>
</feature>
<comment type="caution">
    <text evidence="5">The sequence shown here is derived from an EMBL/GenBank/DDBJ whole genome shotgun (WGS) entry which is preliminary data.</text>
</comment>
<dbReference type="Pfam" id="PF25148">
    <property type="entry name" value="DUF7824"/>
    <property type="match status" value="1"/>
</dbReference>
<evidence type="ECO:0000259" key="3">
    <source>
        <dbReference type="Pfam" id="PF25148"/>
    </source>
</evidence>
<evidence type="ECO:0000313" key="5">
    <source>
        <dbReference type="EMBL" id="KFF11815.1"/>
    </source>
</evidence>
<keyword evidence="1" id="KW-0175">Coiled coil</keyword>
<feature type="domain" description="DUF7824" evidence="3">
    <location>
        <begin position="384"/>
        <end position="650"/>
    </location>
</feature>
<gene>
    <name evidence="5" type="ORF">IW15_14050</name>
</gene>
<evidence type="ECO:0000313" key="6">
    <source>
        <dbReference type="Proteomes" id="UP000028705"/>
    </source>
</evidence>
<evidence type="ECO:0000259" key="4">
    <source>
        <dbReference type="Pfam" id="PF25149"/>
    </source>
</evidence>
<feature type="coiled-coil region" evidence="1">
    <location>
        <begin position="576"/>
        <end position="603"/>
    </location>
</feature>
<organism evidence="5 6">
    <name type="scientific">Chryseobacterium soli</name>
    <dbReference type="NCBI Taxonomy" id="445961"/>
    <lineage>
        <taxon>Bacteria</taxon>
        <taxon>Pseudomonadati</taxon>
        <taxon>Bacteroidota</taxon>
        <taxon>Flavobacteriia</taxon>
        <taxon>Flavobacteriales</taxon>
        <taxon>Weeksellaceae</taxon>
        <taxon>Chryseobacterium group</taxon>
        <taxon>Chryseobacterium</taxon>
    </lineage>
</organism>
<protein>
    <recommendedName>
        <fullName evidence="7">D-tyrosyl-tRNA(Tyr) deacylase</fullName>
    </recommendedName>
</protein>
<proteinExistence type="predicted"/>